<evidence type="ECO:0000256" key="2">
    <source>
        <dbReference type="ARBA" id="ARBA00005061"/>
    </source>
</evidence>
<keyword evidence="11" id="KW-0472">Membrane</keyword>
<dbReference type="PANTHER" id="PTHR12589:SF7">
    <property type="entry name" value="6-PYRUVOYL TETRAHYDROBIOPTERIN SYNTHASE"/>
    <property type="match status" value="1"/>
</dbReference>
<dbReference type="EMBL" id="OCMT01000004">
    <property type="protein sequence ID" value="SOD20267.1"/>
    <property type="molecule type" value="Genomic_DNA"/>
</dbReference>
<evidence type="ECO:0000256" key="11">
    <source>
        <dbReference type="SAM" id="Phobius"/>
    </source>
</evidence>
<comment type="pathway">
    <text evidence="2">Purine metabolism; 7-cyano-7-deazaguanine biosynthesis.</text>
</comment>
<evidence type="ECO:0000256" key="9">
    <source>
        <dbReference type="ARBA" id="ARBA00031449"/>
    </source>
</evidence>
<evidence type="ECO:0000256" key="3">
    <source>
        <dbReference type="ARBA" id="ARBA00008900"/>
    </source>
</evidence>
<reference evidence="13" key="1">
    <citation type="submission" date="2017-09" db="EMBL/GenBank/DDBJ databases">
        <authorList>
            <person name="Varghese N."/>
            <person name="Submissions S."/>
        </authorList>
    </citation>
    <scope>NUCLEOTIDE SEQUENCE [LARGE SCALE GENOMIC DNA]</scope>
    <source>
        <strain evidence="13">CGMCC 1.12803</strain>
    </source>
</reference>
<evidence type="ECO:0000256" key="6">
    <source>
        <dbReference type="ARBA" id="ARBA00022723"/>
    </source>
</evidence>
<evidence type="ECO:0000313" key="13">
    <source>
        <dbReference type="Proteomes" id="UP000219281"/>
    </source>
</evidence>
<dbReference type="AlphaFoldDB" id="A0A286AEG2"/>
<keyword evidence="11" id="KW-0812">Transmembrane</keyword>
<dbReference type="EC" id="4.1.2.50" evidence="4"/>
<evidence type="ECO:0000256" key="8">
    <source>
        <dbReference type="ARBA" id="ARBA00023239"/>
    </source>
</evidence>
<evidence type="ECO:0000256" key="10">
    <source>
        <dbReference type="ARBA" id="ARBA00048807"/>
    </source>
</evidence>
<keyword evidence="8" id="KW-0456">Lyase</keyword>
<keyword evidence="7" id="KW-0862">Zinc</keyword>
<dbReference type="GO" id="GO:0070497">
    <property type="term" value="F:6-carboxytetrahydropterin synthase activity"/>
    <property type="evidence" value="ECO:0007669"/>
    <property type="project" value="UniProtKB-EC"/>
</dbReference>
<dbReference type="GO" id="GO:0046872">
    <property type="term" value="F:metal ion binding"/>
    <property type="evidence" value="ECO:0007669"/>
    <property type="project" value="UniProtKB-KW"/>
</dbReference>
<proteinExistence type="inferred from homology"/>
<comment type="catalytic activity">
    <reaction evidence="10">
        <text>7,8-dihydroneopterin 3'-triphosphate + H2O = 6-carboxy-5,6,7,8-tetrahydropterin + triphosphate + acetaldehyde + 2 H(+)</text>
        <dbReference type="Rhea" id="RHEA:27966"/>
        <dbReference type="ChEBI" id="CHEBI:15343"/>
        <dbReference type="ChEBI" id="CHEBI:15377"/>
        <dbReference type="ChEBI" id="CHEBI:15378"/>
        <dbReference type="ChEBI" id="CHEBI:18036"/>
        <dbReference type="ChEBI" id="CHEBI:58462"/>
        <dbReference type="ChEBI" id="CHEBI:61032"/>
        <dbReference type="EC" id="4.1.2.50"/>
    </reaction>
</comment>
<keyword evidence="6" id="KW-0479">Metal-binding</keyword>
<comment type="similarity">
    <text evidence="3">Belongs to the PTPS family. QueD subfamily.</text>
</comment>
<keyword evidence="13" id="KW-1185">Reference proteome</keyword>
<evidence type="ECO:0000313" key="12">
    <source>
        <dbReference type="EMBL" id="SOD20267.1"/>
    </source>
</evidence>
<feature type="transmembrane region" description="Helical" evidence="11">
    <location>
        <begin position="20"/>
        <end position="40"/>
    </location>
</feature>
<evidence type="ECO:0000256" key="7">
    <source>
        <dbReference type="ARBA" id="ARBA00022833"/>
    </source>
</evidence>
<dbReference type="Gene3D" id="3.30.479.10">
    <property type="entry name" value="6-pyruvoyl tetrahydropterin synthase/QueD"/>
    <property type="match status" value="1"/>
</dbReference>
<evidence type="ECO:0000256" key="4">
    <source>
        <dbReference type="ARBA" id="ARBA00012982"/>
    </source>
</evidence>
<gene>
    <name evidence="12" type="ORF">SAMN06297358_3981</name>
</gene>
<dbReference type="Pfam" id="PF01242">
    <property type="entry name" value="PTPS"/>
    <property type="match status" value="1"/>
</dbReference>
<comment type="cofactor">
    <cofactor evidence="1">
        <name>Zn(2+)</name>
        <dbReference type="ChEBI" id="CHEBI:29105"/>
    </cofactor>
</comment>
<organism evidence="12 13">
    <name type="scientific">Pedobacter xixiisoli</name>
    <dbReference type="NCBI Taxonomy" id="1476464"/>
    <lineage>
        <taxon>Bacteria</taxon>
        <taxon>Pseudomonadati</taxon>
        <taxon>Bacteroidota</taxon>
        <taxon>Sphingobacteriia</taxon>
        <taxon>Sphingobacteriales</taxon>
        <taxon>Sphingobacteriaceae</taxon>
        <taxon>Pedobacter</taxon>
    </lineage>
</organism>
<name>A0A286AEG2_9SPHI</name>
<accession>A0A286AEG2</accession>
<dbReference type="InterPro" id="IPR038418">
    <property type="entry name" value="6-PTP_synth/QueD_sf"/>
</dbReference>
<dbReference type="InterPro" id="IPR007115">
    <property type="entry name" value="6-PTP_synth/QueD"/>
</dbReference>
<dbReference type="UniPathway" id="UPA00391"/>
<dbReference type="FunFam" id="3.30.479.10:FF:000003">
    <property type="entry name" value="6-pyruvoyl tetrahydrobiopterin synthase"/>
    <property type="match status" value="1"/>
</dbReference>
<dbReference type="Proteomes" id="UP000219281">
    <property type="component" value="Unassembled WGS sequence"/>
</dbReference>
<dbReference type="PANTHER" id="PTHR12589">
    <property type="entry name" value="PYRUVOYL TETRAHYDROBIOPTERIN SYNTHASE"/>
    <property type="match status" value="1"/>
</dbReference>
<keyword evidence="11" id="KW-1133">Transmembrane helix</keyword>
<evidence type="ECO:0000256" key="5">
    <source>
        <dbReference type="ARBA" id="ARBA00018141"/>
    </source>
</evidence>
<protein>
    <recommendedName>
        <fullName evidence="5">6-carboxy-5,6,7,8-tetrahydropterin synthase</fullName>
        <ecNumber evidence="4">4.1.2.50</ecNumber>
    </recommendedName>
    <alternativeName>
        <fullName evidence="9">Queuosine biosynthesis protein QueD</fullName>
    </alternativeName>
</protein>
<evidence type="ECO:0000256" key="1">
    <source>
        <dbReference type="ARBA" id="ARBA00001947"/>
    </source>
</evidence>
<dbReference type="SUPFAM" id="SSF55620">
    <property type="entry name" value="Tetrahydrobiopterin biosynthesis enzymes-like"/>
    <property type="match status" value="1"/>
</dbReference>
<sequence>METDNCFSKKNSILNFFVSVYLRLSNLCLSTLYCIFAFYFEKMIYITRRESFNAAHKLARPDWTEDENTAVFGKCANPNWHGHNYQLYVTVKGEVNPETGFLVDLKWLKQVINTHVIDKVDHRNLNLDVDFMKGKLASTENLAIAVWDILKPHVNESGAELHCIKIYETDNNYVEYFG</sequence>